<proteinExistence type="predicted"/>
<gene>
    <name evidence="1" type="ORF">TrVE_jg8814</name>
</gene>
<accession>A0A9W7FC44</accession>
<protein>
    <submittedName>
        <fullName evidence="1">Uncharacterized protein</fullName>
    </submittedName>
</protein>
<reference evidence="2" key="1">
    <citation type="journal article" date="2023" name="Commun. Biol.">
        <title>Genome analysis of Parmales, the sister group of diatoms, reveals the evolutionary specialization of diatoms from phago-mixotrophs to photoautotrophs.</title>
        <authorList>
            <person name="Ban H."/>
            <person name="Sato S."/>
            <person name="Yoshikawa S."/>
            <person name="Yamada K."/>
            <person name="Nakamura Y."/>
            <person name="Ichinomiya M."/>
            <person name="Sato N."/>
            <person name="Blanc-Mathieu R."/>
            <person name="Endo H."/>
            <person name="Kuwata A."/>
            <person name="Ogata H."/>
        </authorList>
    </citation>
    <scope>NUCLEOTIDE SEQUENCE [LARGE SCALE GENOMIC DNA]</scope>
    <source>
        <strain evidence="2">NIES 3699</strain>
    </source>
</reference>
<dbReference type="EMBL" id="BRXX01000399">
    <property type="protein sequence ID" value="GMI09434.1"/>
    <property type="molecule type" value="Genomic_DNA"/>
</dbReference>
<organism evidence="1 2">
    <name type="scientific">Triparma verrucosa</name>
    <dbReference type="NCBI Taxonomy" id="1606542"/>
    <lineage>
        <taxon>Eukaryota</taxon>
        <taxon>Sar</taxon>
        <taxon>Stramenopiles</taxon>
        <taxon>Ochrophyta</taxon>
        <taxon>Bolidophyceae</taxon>
        <taxon>Parmales</taxon>
        <taxon>Triparmaceae</taxon>
        <taxon>Triparma</taxon>
    </lineage>
</organism>
<keyword evidence="2" id="KW-1185">Reference proteome</keyword>
<sequence>MFILMKRSFRYVAEGNECSSLNFPYVLALKPLLPLEYFNGGGNNFIEDLLRIPKGTDVYDLYCISTPSDITKIEKVGRLRTGSEGVRDGGGLFFKHQRREEDFETKEEWKEVLKRRQGDVVGASYFDRIFDDNNNI</sequence>
<dbReference type="AlphaFoldDB" id="A0A9W7FC44"/>
<comment type="caution">
    <text evidence="1">The sequence shown here is derived from an EMBL/GenBank/DDBJ whole genome shotgun (WGS) entry which is preliminary data.</text>
</comment>
<evidence type="ECO:0000313" key="1">
    <source>
        <dbReference type="EMBL" id="GMI09434.1"/>
    </source>
</evidence>
<name>A0A9W7FC44_9STRA</name>
<evidence type="ECO:0000313" key="2">
    <source>
        <dbReference type="Proteomes" id="UP001165160"/>
    </source>
</evidence>
<dbReference type="Proteomes" id="UP001165160">
    <property type="component" value="Unassembled WGS sequence"/>
</dbReference>